<dbReference type="EMBL" id="CAVLGL010000082">
    <property type="protein sequence ID" value="CAK1588038.1"/>
    <property type="molecule type" value="Genomic_DNA"/>
</dbReference>
<gene>
    <name evidence="1" type="ORF">PARMNEM_LOCUS8727</name>
</gene>
<protein>
    <submittedName>
        <fullName evidence="1">Uncharacterized protein</fullName>
    </submittedName>
</protein>
<comment type="caution">
    <text evidence="1">The sequence shown here is derived from an EMBL/GenBank/DDBJ whole genome shotgun (WGS) entry which is preliminary data.</text>
</comment>
<reference evidence="1 2" key="1">
    <citation type="submission" date="2023-11" db="EMBL/GenBank/DDBJ databases">
        <authorList>
            <person name="Hedman E."/>
            <person name="Englund M."/>
            <person name="Stromberg M."/>
            <person name="Nyberg Akerstrom W."/>
            <person name="Nylinder S."/>
            <person name="Jareborg N."/>
            <person name="Kallberg Y."/>
            <person name="Kronander E."/>
        </authorList>
    </citation>
    <scope>NUCLEOTIDE SEQUENCE [LARGE SCALE GENOMIC DNA]</scope>
</reference>
<name>A0AAV1KYD3_9NEOP</name>
<sequence length="79" mass="9048">MWASTLIWASKSSRKQIIERRCKRVSSMAFIRPNTAFTLSHDYGASAASVRRFCFTAVKKSRKNATVTTKTTKTNWDEE</sequence>
<accession>A0AAV1KYD3</accession>
<proteinExistence type="predicted"/>
<dbReference type="AlphaFoldDB" id="A0AAV1KYD3"/>
<evidence type="ECO:0000313" key="1">
    <source>
        <dbReference type="EMBL" id="CAK1588038.1"/>
    </source>
</evidence>
<evidence type="ECO:0000313" key="2">
    <source>
        <dbReference type="Proteomes" id="UP001314205"/>
    </source>
</evidence>
<keyword evidence="2" id="KW-1185">Reference proteome</keyword>
<dbReference type="Proteomes" id="UP001314205">
    <property type="component" value="Unassembled WGS sequence"/>
</dbReference>
<organism evidence="1 2">
    <name type="scientific">Parnassius mnemosyne</name>
    <name type="common">clouded apollo</name>
    <dbReference type="NCBI Taxonomy" id="213953"/>
    <lineage>
        <taxon>Eukaryota</taxon>
        <taxon>Metazoa</taxon>
        <taxon>Ecdysozoa</taxon>
        <taxon>Arthropoda</taxon>
        <taxon>Hexapoda</taxon>
        <taxon>Insecta</taxon>
        <taxon>Pterygota</taxon>
        <taxon>Neoptera</taxon>
        <taxon>Endopterygota</taxon>
        <taxon>Lepidoptera</taxon>
        <taxon>Glossata</taxon>
        <taxon>Ditrysia</taxon>
        <taxon>Papilionoidea</taxon>
        <taxon>Papilionidae</taxon>
        <taxon>Parnassiinae</taxon>
        <taxon>Parnassini</taxon>
        <taxon>Parnassius</taxon>
        <taxon>Driopa</taxon>
    </lineage>
</organism>